<dbReference type="KEGG" id="erc:Ecym_2398"/>
<evidence type="ECO:0000256" key="7">
    <source>
        <dbReference type="ARBA" id="ARBA00022679"/>
    </source>
</evidence>
<dbReference type="GO" id="GO:0006672">
    <property type="term" value="P:ceramide metabolic process"/>
    <property type="evidence" value="ECO:0007669"/>
    <property type="project" value="EnsemblFungi"/>
</dbReference>
<organism evidence="18 19">
    <name type="scientific">Eremothecium cymbalariae (strain CBS 270.75 / DBVPG 7215 / KCTC 17166 / NRRL Y-17582)</name>
    <name type="common">Yeast</name>
    <dbReference type="NCBI Taxonomy" id="931890"/>
    <lineage>
        <taxon>Eukaryota</taxon>
        <taxon>Fungi</taxon>
        <taxon>Dikarya</taxon>
        <taxon>Ascomycota</taxon>
        <taxon>Saccharomycotina</taxon>
        <taxon>Saccharomycetes</taxon>
        <taxon>Saccharomycetales</taxon>
        <taxon>Saccharomycetaceae</taxon>
        <taxon>Eremothecium</taxon>
    </lineage>
</organism>
<dbReference type="AlphaFoldDB" id="G8JNR3"/>
<evidence type="ECO:0000256" key="14">
    <source>
        <dbReference type="ARBA" id="ARBA00023315"/>
    </source>
</evidence>
<evidence type="ECO:0000256" key="15">
    <source>
        <dbReference type="ARBA" id="ARBA00048109"/>
    </source>
</evidence>
<evidence type="ECO:0000256" key="9">
    <source>
        <dbReference type="ARBA" id="ARBA00022798"/>
    </source>
</evidence>
<proteinExistence type="inferred from homology"/>
<accession>G8JNR3</accession>
<evidence type="ECO:0000256" key="17">
    <source>
        <dbReference type="SAM" id="MobiDB-lite"/>
    </source>
</evidence>
<dbReference type="GO" id="GO:0004144">
    <property type="term" value="F:diacylglycerol O-acyltransferase activity"/>
    <property type="evidence" value="ECO:0007669"/>
    <property type="project" value="UniProtKB-UniRule"/>
</dbReference>
<keyword evidence="6 16" id="KW-0444">Lipid biosynthesis</keyword>
<dbReference type="GO" id="GO:0140042">
    <property type="term" value="P:lipid droplet formation"/>
    <property type="evidence" value="ECO:0007669"/>
    <property type="project" value="EnsemblFungi"/>
</dbReference>
<dbReference type="STRING" id="931890.G8JNR3"/>
<dbReference type="eggNOG" id="KOG0831">
    <property type="taxonomic scope" value="Eukaryota"/>
</dbReference>
<dbReference type="FunCoup" id="G8JNR3">
    <property type="interactions" value="216"/>
</dbReference>
<dbReference type="InParanoid" id="G8JNR3"/>
<dbReference type="GO" id="GO:0005789">
    <property type="term" value="C:endoplasmic reticulum membrane"/>
    <property type="evidence" value="ECO:0007669"/>
    <property type="project" value="UniProtKB-SubCell"/>
</dbReference>
<dbReference type="InterPro" id="IPR007130">
    <property type="entry name" value="DAGAT"/>
</dbReference>
<dbReference type="GeneID" id="11470646"/>
<dbReference type="OMA" id="RSQWMRR"/>
<feature type="compositionally biased region" description="Basic and acidic residues" evidence="17">
    <location>
        <begin position="12"/>
        <end position="36"/>
    </location>
</feature>
<gene>
    <name evidence="18" type="ordered locus">Ecym_2398</name>
</gene>
<dbReference type="HOGENOM" id="CLU_023995_4_1_1"/>
<keyword evidence="19" id="KW-1185">Reference proteome</keyword>
<keyword evidence="11 16" id="KW-1133">Transmembrane helix</keyword>
<dbReference type="EC" id="2.3.1.20" evidence="5 16"/>
<evidence type="ECO:0000256" key="3">
    <source>
        <dbReference type="ARBA" id="ARBA00005189"/>
    </source>
</evidence>
<keyword evidence="13 16" id="KW-0472">Membrane</keyword>
<dbReference type="GO" id="GO:0032541">
    <property type="term" value="C:cortical endoplasmic reticulum"/>
    <property type="evidence" value="ECO:0007669"/>
    <property type="project" value="EnsemblFungi"/>
</dbReference>
<keyword evidence="8 16" id="KW-0812">Transmembrane</keyword>
<feature type="region of interest" description="Disordered" evidence="17">
    <location>
        <begin position="1"/>
        <end position="36"/>
    </location>
</feature>
<dbReference type="CDD" id="cd07987">
    <property type="entry name" value="LPLAT_MGAT-like"/>
    <property type="match status" value="1"/>
</dbReference>
<reference evidence="19" key="1">
    <citation type="journal article" date="2012" name="G3 (Bethesda)">
        <title>Pichia sorbitophila, an interspecies yeast hybrid reveals early steps of genome resolution following polyploidization.</title>
        <authorList>
            <person name="Leh Louis V."/>
            <person name="Despons L."/>
            <person name="Friedrich A."/>
            <person name="Martin T."/>
            <person name="Durrens P."/>
            <person name="Casaregola S."/>
            <person name="Neuveglise C."/>
            <person name="Fairhead C."/>
            <person name="Marck C."/>
            <person name="Cruz J.A."/>
            <person name="Straub M.L."/>
            <person name="Kugler V."/>
            <person name="Sacerdot C."/>
            <person name="Uzunov Z."/>
            <person name="Thierry A."/>
            <person name="Weiss S."/>
            <person name="Bleykasten C."/>
            <person name="De Montigny J."/>
            <person name="Jacques N."/>
            <person name="Jung P."/>
            <person name="Lemaire M."/>
            <person name="Mallet S."/>
            <person name="Morel G."/>
            <person name="Richard G.F."/>
            <person name="Sarkar A."/>
            <person name="Savel G."/>
            <person name="Schacherer J."/>
            <person name="Seret M.L."/>
            <person name="Talla E."/>
            <person name="Samson G."/>
            <person name="Jubin C."/>
            <person name="Poulain J."/>
            <person name="Vacherie B."/>
            <person name="Barbe V."/>
            <person name="Pelletier E."/>
            <person name="Sherman D.J."/>
            <person name="Westhof E."/>
            <person name="Weissenbach J."/>
            <person name="Baret P.V."/>
            <person name="Wincker P."/>
            <person name="Gaillardin C."/>
            <person name="Dujon B."/>
            <person name="Souciet J.L."/>
        </authorList>
    </citation>
    <scope>NUCLEOTIDE SEQUENCE [LARGE SCALE GENOMIC DNA]</scope>
    <source>
        <strain evidence="19">CBS 270.75 / DBVPG 7215 / KCTC 17166 / NRRL Y-17582</strain>
    </source>
</reference>
<keyword evidence="7" id="KW-0808">Transferase</keyword>
<evidence type="ECO:0000313" key="19">
    <source>
        <dbReference type="Proteomes" id="UP000006790"/>
    </source>
</evidence>
<evidence type="ECO:0000256" key="11">
    <source>
        <dbReference type="ARBA" id="ARBA00022989"/>
    </source>
</evidence>
<dbReference type="UniPathway" id="UPA00282"/>
<dbReference type="PANTHER" id="PTHR12317">
    <property type="entry name" value="DIACYLGLYCEROL O-ACYLTRANSFERASE"/>
    <property type="match status" value="1"/>
</dbReference>
<keyword evidence="12 16" id="KW-0443">Lipid metabolism</keyword>
<dbReference type="OrthoDB" id="264532at2759"/>
<evidence type="ECO:0000256" key="6">
    <source>
        <dbReference type="ARBA" id="ARBA00022516"/>
    </source>
</evidence>
<evidence type="ECO:0000256" key="2">
    <source>
        <dbReference type="ARBA" id="ARBA00004771"/>
    </source>
</evidence>
<comment type="pathway">
    <text evidence="3">Lipid metabolism.</text>
</comment>
<keyword evidence="10 16" id="KW-0256">Endoplasmic reticulum</keyword>
<dbReference type="GO" id="GO:0006071">
    <property type="term" value="P:glycerol metabolic process"/>
    <property type="evidence" value="ECO:0007669"/>
    <property type="project" value="UniProtKB-UniRule"/>
</dbReference>
<dbReference type="EMBL" id="CP002498">
    <property type="protein sequence ID" value="AET38131.1"/>
    <property type="molecule type" value="Genomic_DNA"/>
</dbReference>
<comment type="subcellular location">
    <subcellularLocation>
        <location evidence="1 16">Endoplasmic reticulum membrane</location>
        <topology evidence="1 16">Multi-pass membrane protein</topology>
    </subcellularLocation>
</comment>
<comment type="catalytic activity">
    <reaction evidence="15 16">
        <text>an acyl-CoA + a 1,2-diacyl-sn-glycerol = a triacyl-sn-glycerol + CoA</text>
        <dbReference type="Rhea" id="RHEA:10868"/>
        <dbReference type="ChEBI" id="CHEBI:17815"/>
        <dbReference type="ChEBI" id="CHEBI:57287"/>
        <dbReference type="ChEBI" id="CHEBI:58342"/>
        <dbReference type="ChEBI" id="CHEBI:64615"/>
        <dbReference type="EC" id="2.3.1.20"/>
    </reaction>
</comment>
<dbReference type="GO" id="GO:0005811">
    <property type="term" value="C:lipid droplet"/>
    <property type="evidence" value="ECO:0007669"/>
    <property type="project" value="EnsemblFungi"/>
</dbReference>
<keyword evidence="9" id="KW-0319">Glycerol metabolism</keyword>
<sequence length="455" mass="52696">MTDGSPKLSQRTNERVGKEVSKSVHNSRKDNPVTKTVKDKCQSASEFLRKELLQLKVYDKTNPEGGQLNDTVLRMYFFGQSFNIPPLHMPIQRRLQTLIVAWHTGCFLYFLVFSLFILANPFLWWLMVPYFIYFALDRTPANGNVVKRYSHWFRSLPLWRFYCQYYPIKLYKTVDLEPTFTEASSNGKAEHGELLRFRIWPTKVTITIRRKQNRNKGMVASGPRYIFGYHPHGVVALGAFGSMATEGCGWSKVFPGIPVCVCTLVNQFQIPIYRDYLLAFGCTSVSRRNVLKVLDQNYSVGIVIGGAREALLSKVGSTELILEKRKGFVKLALETGNVNLVPIYAFGETDCYNILDTGKETYLRKFQLWVKETYGFTIPFFFARGMFNYDFGFIPFRNPINVVVGRPIYIEKKRANPTMEEIDHYHKLYISEIQKVFNENKQRFGFDDKTLRCVE</sequence>
<dbReference type="GO" id="GO:0019432">
    <property type="term" value="P:triglyceride biosynthetic process"/>
    <property type="evidence" value="ECO:0007669"/>
    <property type="project" value="UniProtKB-UniRule"/>
</dbReference>
<evidence type="ECO:0000256" key="4">
    <source>
        <dbReference type="ARBA" id="ARBA00005420"/>
    </source>
</evidence>
<evidence type="ECO:0000256" key="5">
    <source>
        <dbReference type="ARBA" id="ARBA00013244"/>
    </source>
</evidence>
<comment type="pathway">
    <text evidence="2 16">Glycerolipid metabolism; triacylglycerol biosynthesis.</text>
</comment>
<comment type="caution">
    <text evidence="16">Lacks conserved residue(s) required for the propagation of feature annotation.</text>
</comment>
<evidence type="ECO:0000256" key="12">
    <source>
        <dbReference type="ARBA" id="ARBA00023098"/>
    </source>
</evidence>
<dbReference type="RefSeq" id="XP_003644948.1">
    <property type="nucleotide sequence ID" value="XM_003644900.1"/>
</dbReference>
<dbReference type="PANTHER" id="PTHR12317:SF0">
    <property type="entry name" value="ACYLTRANSFERASE"/>
    <property type="match status" value="1"/>
</dbReference>
<dbReference type="GO" id="GO:0035356">
    <property type="term" value="P:intracellular triglyceride homeostasis"/>
    <property type="evidence" value="ECO:0007669"/>
    <property type="project" value="EnsemblFungi"/>
</dbReference>
<comment type="similarity">
    <text evidence="4 16">Belongs to the diacylglycerol acyltransferase family.</text>
</comment>
<dbReference type="Proteomes" id="UP000006790">
    <property type="component" value="Chromosome 2"/>
</dbReference>
<evidence type="ECO:0000313" key="18">
    <source>
        <dbReference type="EMBL" id="AET38131.1"/>
    </source>
</evidence>
<evidence type="ECO:0000256" key="13">
    <source>
        <dbReference type="ARBA" id="ARBA00023136"/>
    </source>
</evidence>
<evidence type="ECO:0000256" key="8">
    <source>
        <dbReference type="ARBA" id="ARBA00022692"/>
    </source>
</evidence>
<feature type="transmembrane region" description="Helical" evidence="16">
    <location>
        <begin position="99"/>
        <end position="127"/>
    </location>
</feature>
<evidence type="ECO:0000256" key="10">
    <source>
        <dbReference type="ARBA" id="ARBA00022824"/>
    </source>
</evidence>
<protein>
    <recommendedName>
        <fullName evidence="5 16">Diacylglycerol O-acyltransferase</fullName>
        <ecNumber evidence="5 16">2.3.1.20</ecNumber>
    </recommendedName>
</protein>
<comment type="function">
    <text evidence="16">Catalyzes the terminal and only committed step in triacylglycerol synthesis by using diacylglycerol and fatty acyl CoA as substrates.</text>
</comment>
<name>G8JNR3_ERECY</name>
<evidence type="ECO:0000256" key="16">
    <source>
        <dbReference type="RuleBase" id="RU367023"/>
    </source>
</evidence>
<evidence type="ECO:0000256" key="1">
    <source>
        <dbReference type="ARBA" id="ARBA00004477"/>
    </source>
</evidence>
<keyword evidence="14 16" id="KW-0012">Acyltransferase</keyword>
<dbReference type="Pfam" id="PF03982">
    <property type="entry name" value="DAGAT"/>
    <property type="match status" value="2"/>
</dbReference>
<dbReference type="GO" id="GO:0097038">
    <property type="term" value="C:perinuclear endoplasmic reticulum"/>
    <property type="evidence" value="ECO:0007669"/>
    <property type="project" value="EnsemblFungi"/>
</dbReference>